<feature type="compositionally biased region" description="Polar residues" evidence="1">
    <location>
        <begin position="247"/>
        <end position="259"/>
    </location>
</feature>
<gene>
    <name evidence="3" type="ORF">EJ05DRAFT_485881</name>
</gene>
<reference evidence="3" key="1">
    <citation type="journal article" date="2020" name="Stud. Mycol.">
        <title>101 Dothideomycetes genomes: a test case for predicting lifestyles and emergence of pathogens.</title>
        <authorList>
            <person name="Haridas S."/>
            <person name="Albert R."/>
            <person name="Binder M."/>
            <person name="Bloem J."/>
            <person name="Labutti K."/>
            <person name="Salamov A."/>
            <person name="Andreopoulos B."/>
            <person name="Baker S."/>
            <person name="Barry K."/>
            <person name="Bills G."/>
            <person name="Bluhm B."/>
            <person name="Cannon C."/>
            <person name="Castanera R."/>
            <person name="Culley D."/>
            <person name="Daum C."/>
            <person name="Ezra D."/>
            <person name="Gonzalez J."/>
            <person name="Henrissat B."/>
            <person name="Kuo A."/>
            <person name="Liang C."/>
            <person name="Lipzen A."/>
            <person name="Lutzoni F."/>
            <person name="Magnuson J."/>
            <person name="Mondo S."/>
            <person name="Nolan M."/>
            <person name="Ohm R."/>
            <person name="Pangilinan J."/>
            <person name="Park H.-J."/>
            <person name="Ramirez L."/>
            <person name="Alfaro M."/>
            <person name="Sun H."/>
            <person name="Tritt A."/>
            <person name="Yoshinaga Y."/>
            <person name="Zwiers L.-H."/>
            <person name="Turgeon B."/>
            <person name="Goodwin S."/>
            <person name="Spatafora J."/>
            <person name="Crous P."/>
            <person name="Grigoriev I."/>
        </authorList>
    </citation>
    <scope>NUCLEOTIDE SEQUENCE</scope>
    <source>
        <strain evidence="3">CBS 121739</strain>
    </source>
</reference>
<feature type="region of interest" description="Disordered" evidence="1">
    <location>
        <begin position="337"/>
        <end position="407"/>
    </location>
</feature>
<name>A0A6A6W9D5_9PEZI</name>
<accession>A0A6A6W9D5</accession>
<feature type="compositionally biased region" description="Low complexity" evidence="1">
    <location>
        <begin position="540"/>
        <end position="550"/>
    </location>
</feature>
<dbReference type="AlphaFoldDB" id="A0A6A6W9D5"/>
<evidence type="ECO:0000256" key="1">
    <source>
        <dbReference type="SAM" id="MobiDB-lite"/>
    </source>
</evidence>
<dbReference type="GeneID" id="54486541"/>
<feature type="region of interest" description="Disordered" evidence="1">
    <location>
        <begin position="647"/>
        <end position="695"/>
    </location>
</feature>
<dbReference type="RefSeq" id="XP_033601250.1">
    <property type="nucleotide sequence ID" value="XM_033745487.1"/>
</dbReference>
<feature type="compositionally biased region" description="Polar residues" evidence="1">
    <location>
        <begin position="472"/>
        <end position="486"/>
    </location>
</feature>
<keyword evidence="2" id="KW-1133">Transmembrane helix</keyword>
<keyword evidence="2" id="KW-0472">Membrane</keyword>
<feature type="compositionally biased region" description="Polar residues" evidence="1">
    <location>
        <begin position="19"/>
        <end position="33"/>
    </location>
</feature>
<feature type="compositionally biased region" description="Polar residues" evidence="1">
    <location>
        <begin position="508"/>
        <end position="519"/>
    </location>
</feature>
<organism evidence="3 4">
    <name type="scientific">Pseudovirgaria hyperparasitica</name>
    <dbReference type="NCBI Taxonomy" id="470096"/>
    <lineage>
        <taxon>Eukaryota</taxon>
        <taxon>Fungi</taxon>
        <taxon>Dikarya</taxon>
        <taxon>Ascomycota</taxon>
        <taxon>Pezizomycotina</taxon>
        <taxon>Dothideomycetes</taxon>
        <taxon>Dothideomycetes incertae sedis</taxon>
        <taxon>Acrospermales</taxon>
        <taxon>Acrospermaceae</taxon>
        <taxon>Pseudovirgaria</taxon>
    </lineage>
</organism>
<feature type="region of interest" description="Disordered" evidence="1">
    <location>
        <begin position="585"/>
        <end position="609"/>
    </location>
</feature>
<feature type="region of interest" description="Disordered" evidence="1">
    <location>
        <begin position="94"/>
        <end position="124"/>
    </location>
</feature>
<keyword evidence="2" id="KW-0812">Transmembrane</keyword>
<keyword evidence="4" id="KW-1185">Reference proteome</keyword>
<evidence type="ECO:0000313" key="4">
    <source>
        <dbReference type="Proteomes" id="UP000799437"/>
    </source>
</evidence>
<sequence>MASTPPINISVFDPPAGTSALTPHHSQATTPTSIPINTLSLHEYRKQQRSPDILQYTNGPSLKRKPGTPQLNPDRPPSNPRPMFVTVIQHHAKQNAVPYEREQKLRKKAGQGQLKKAPSRLGERLPHAPIIPEFEHLAPSRYHTPNISHLPSERPLRDIGDSRFNTIPMPDLSPSISSLSFRTAEPYANLSTQNIASSQDPFSSTADFDKENVPTMESNLYTTFADHTRSVPSSSFHIHEHFPPLPSQSAPGNTRSFANPISRGDPQAENRERYVPYSDVDLFASPSFAPCTLSGLAQSVGANALQPAFAFADRERPLNQQPSLDERREFLQLPRRLNYQNGHPRHSPFSYNGVDGDKSNPRTSYQLKVPDTGDNSSFVFPPTERDQHSPTPQKQTHARKPSGSLEHVLRHRRDLSDRYPILQPIKPKIVDIKPQSPKSRLAPILPPVEAMPRGPKSPAATTRIDASKPEFSRSQPNLTQDSSFLSVSPIPRTRSAQALKPYDGPLQSRFSDFRTSSASGDEDFRWPDPPAYSLSSYLASSSTKSTSPKSGWTSHGRFDSHQSTTIQGDFDSFYGLYARSSRQTSASFHSRKRLPRPDDARTTSSISSSRPSIVQVHYDGVSFDLLNPHNSLDVSVFKDESDDEIAEDDLGKQKRAQAKGQPVIDETGSVKPPIPPKSPSRQASTAAASKAPLDRATTAERNALKDFKFPSSPFPLPSDTTSTNADAFHDTSSILDRYAGPSVPLPPIPARFRIERTLTTPLTLPGPTDISSPSASYGDTRDLLNVSAALLKPLSKSSLRIQPPPSLHRTHDPEKQAFGAGEEFDEVELTAPAPVAKPGKRSVQSPFREWVASATRKEDKVGWRRFSVEAQLRVDGRERGRGQKEWIVRAGECVGRGWIIFVVVCLVGAVGIGVGVGVWRALAGICILRHMIPHAKRVLAVTWIRVKEEKERERETEGYRFKYSQ</sequence>
<dbReference type="EMBL" id="ML996571">
    <property type="protein sequence ID" value="KAF2758799.1"/>
    <property type="molecule type" value="Genomic_DNA"/>
</dbReference>
<feature type="region of interest" description="Disordered" evidence="1">
    <location>
        <begin position="445"/>
        <end position="525"/>
    </location>
</feature>
<dbReference type="Proteomes" id="UP000799437">
    <property type="component" value="Unassembled WGS sequence"/>
</dbReference>
<proteinExistence type="predicted"/>
<feature type="region of interest" description="Disordered" evidence="1">
    <location>
        <begin position="540"/>
        <end position="561"/>
    </location>
</feature>
<feature type="transmembrane region" description="Helical" evidence="2">
    <location>
        <begin position="898"/>
        <end position="922"/>
    </location>
</feature>
<evidence type="ECO:0000256" key="2">
    <source>
        <dbReference type="SAM" id="Phobius"/>
    </source>
</evidence>
<protein>
    <submittedName>
        <fullName evidence="3">Uncharacterized protein</fullName>
    </submittedName>
</protein>
<feature type="region of interest" description="Disordered" evidence="1">
    <location>
        <begin position="46"/>
        <end position="82"/>
    </location>
</feature>
<feature type="region of interest" description="Disordered" evidence="1">
    <location>
        <begin position="1"/>
        <end position="33"/>
    </location>
</feature>
<feature type="region of interest" description="Disordered" evidence="1">
    <location>
        <begin position="244"/>
        <end position="269"/>
    </location>
</feature>
<evidence type="ECO:0000313" key="3">
    <source>
        <dbReference type="EMBL" id="KAF2758799.1"/>
    </source>
</evidence>